<keyword evidence="2" id="KW-1185">Reference proteome</keyword>
<name>A0ACB9FI50_ARCLA</name>
<evidence type="ECO:0000313" key="1">
    <source>
        <dbReference type="EMBL" id="KAI3770463.1"/>
    </source>
</evidence>
<comment type="caution">
    <text evidence="1">The sequence shown here is derived from an EMBL/GenBank/DDBJ whole genome shotgun (WGS) entry which is preliminary data.</text>
</comment>
<dbReference type="Proteomes" id="UP001055879">
    <property type="component" value="Linkage Group LG01"/>
</dbReference>
<protein>
    <submittedName>
        <fullName evidence="1">Uncharacterized protein</fullName>
    </submittedName>
</protein>
<reference evidence="2" key="1">
    <citation type="journal article" date="2022" name="Mol. Ecol. Resour.">
        <title>The genomes of chicory, endive, great burdock and yacon provide insights into Asteraceae palaeo-polyploidization history and plant inulin production.</title>
        <authorList>
            <person name="Fan W."/>
            <person name="Wang S."/>
            <person name="Wang H."/>
            <person name="Wang A."/>
            <person name="Jiang F."/>
            <person name="Liu H."/>
            <person name="Zhao H."/>
            <person name="Xu D."/>
            <person name="Zhang Y."/>
        </authorList>
    </citation>
    <scope>NUCLEOTIDE SEQUENCE [LARGE SCALE GENOMIC DNA]</scope>
    <source>
        <strain evidence="2">cv. Niubang</strain>
    </source>
</reference>
<reference evidence="1 2" key="2">
    <citation type="journal article" date="2022" name="Mol. Ecol. Resour.">
        <title>The genomes of chicory, endive, great burdock and yacon provide insights into Asteraceae paleo-polyploidization history and plant inulin production.</title>
        <authorList>
            <person name="Fan W."/>
            <person name="Wang S."/>
            <person name="Wang H."/>
            <person name="Wang A."/>
            <person name="Jiang F."/>
            <person name="Liu H."/>
            <person name="Zhao H."/>
            <person name="Xu D."/>
            <person name="Zhang Y."/>
        </authorList>
    </citation>
    <scope>NUCLEOTIDE SEQUENCE [LARGE SCALE GENOMIC DNA]</scope>
    <source>
        <strain evidence="2">cv. Niubang</strain>
    </source>
</reference>
<evidence type="ECO:0000313" key="2">
    <source>
        <dbReference type="Proteomes" id="UP001055879"/>
    </source>
</evidence>
<sequence length="87" mass="9347">MKEVGKTGEVVTEKVVAEKAEASAVILSQPSFSLGLTQLFGEDIQKTGEVVTEKVVAEKAVTEKVVTEKVVTGEAVTEQQKEREPSK</sequence>
<dbReference type="EMBL" id="CM042047">
    <property type="protein sequence ID" value="KAI3770463.1"/>
    <property type="molecule type" value="Genomic_DNA"/>
</dbReference>
<proteinExistence type="predicted"/>
<gene>
    <name evidence="1" type="ORF">L6452_01597</name>
</gene>
<accession>A0ACB9FI50</accession>
<organism evidence="1 2">
    <name type="scientific">Arctium lappa</name>
    <name type="common">Greater burdock</name>
    <name type="synonym">Lappa major</name>
    <dbReference type="NCBI Taxonomy" id="4217"/>
    <lineage>
        <taxon>Eukaryota</taxon>
        <taxon>Viridiplantae</taxon>
        <taxon>Streptophyta</taxon>
        <taxon>Embryophyta</taxon>
        <taxon>Tracheophyta</taxon>
        <taxon>Spermatophyta</taxon>
        <taxon>Magnoliopsida</taxon>
        <taxon>eudicotyledons</taxon>
        <taxon>Gunneridae</taxon>
        <taxon>Pentapetalae</taxon>
        <taxon>asterids</taxon>
        <taxon>campanulids</taxon>
        <taxon>Asterales</taxon>
        <taxon>Asteraceae</taxon>
        <taxon>Carduoideae</taxon>
        <taxon>Cardueae</taxon>
        <taxon>Arctiinae</taxon>
        <taxon>Arctium</taxon>
    </lineage>
</organism>